<gene>
    <name evidence="1" type="ORF">H5J25_02270</name>
</gene>
<dbReference type="AlphaFoldDB" id="A0A974NVN4"/>
<dbReference type="KEGG" id="sari:H5J25_02270"/>
<accession>A0A974NVN4</accession>
<evidence type="ECO:0000313" key="1">
    <source>
        <dbReference type="EMBL" id="QQV77648.1"/>
    </source>
</evidence>
<dbReference type="InterPro" id="IPR011008">
    <property type="entry name" value="Dimeric_a/b-barrel"/>
</dbReference>
<proteinExistence type="predicted"/>
<dbReference type="SUPFAM" id="SSF54909">
    <property type="entry name" value="Dimeric alpha+beta barrel"/>
    <property type="match status" value="1"/>
</dbReference>
<sequence>MADTLESILLVYQNPVEGRLFEFDDWYTNIHIRDAMRLDSALATQRFCIGEEQPVLDGKATAPALWAHTIYEWNSARRSVDGHLEYACTPRMEISRDGDFTGLRDYFYKPEYLSHGWTREAGFRRGSEILTALIQPKSDFATFRKWFEEVHAPDTLAMPGFGSASLFSLHEVQHLPSTTEFPVVAIYGMTDRSPALKAWAQRHDSQSSCDLSAQVEKLEIGAWQSRIERLRVEDVIDPTPEAAARESKAREAYAGTYLSKDELDRALSTV</sequence>
<dbReference type="Proteomes" id="UP000595894">
    <property type="component" value="Chromosome"/>
</dbReference>
<keyword evidence="2" id="KW-1185">Reference proteome</keyword>
<dbReference type="EMBL" id="CP061035">
    <property type="protein sequence ID" value="QQV77648.1"/>
    <property type="molecule type" value="Genomic_DNA"/>
</dbReference>
<evidence type="ECO:0000313" key="2">
    <source>
        <dbReference type="Proteomes" id="UP000595894"/>
    </source>
</evidence>
<protein>
    <submittedName>
        <fullName evidence="1">Uncharacterized protein</fullName>
    </submittedName>
</protein>
<reference evidence="2" key="1">
    <citation type="submission" date="2020-09" db="EMBL/GenBank/DDBJ databases">
        <title>Sphingomonas sp., a new species isolated from pork steak.</title>
        <authorList>
            <person name="Heidler von Heilborn D."/>
        </authorList>
    </citation>
    <scope>NUCLEOTIDE SEQUENCE [LARGE SCALE GENOMIC DNA]</scope>
</reference>
<name>A0A974NVN4_9SPHN</name>
<organism evidence="1 2">
    <name type="scientific">Sphingomonas aliaeris</name>
    <dbReference type="NCBI Taxonomy" id="2759526"/>
    <lineage>
        <taxon>Bacteria</taxon>
        <taxon>Pseudomonadati</taxon>
        <taxon>Pseudomonadota</taxon>
        <taxon>Alphaproteobacteria</taxon>
        <taxon>Sphingomonadales</taxon>
        <taxon>Sphingomonadaceae</taxon>
        <taxon>Sphingomonas</taxon>
    </lineage>
</organism>
<dbReference type="RefSeq" id="WP_202094345.1">
    <property type="nucleotide sequence ID" value="NZ_CP061035.1"/>
</dbReference>